<keyword evidence="1" id="KW-0732">Signal</keyword>
<keyword evidence="3" id="KW-1185">Reference proteome</keyword>
<accession>A0AB34IWY7</accession>
<feature type="chain" id="PRO_5044243112" evidence="1">
    <location>
        <begin position="29"/>
        <end position="89"/>
    </location>
</feature>
<name>A0AB34IWY7_PRYPA</name>
<evidence type="ECO:0000313" key="3">
    <source>
        <dbReference type="Proteomes" id="UP001515480"/>
    </source>
</evidence>
<sequence length="89" mass="8987">MSAGKVGGALVGMAGLAFVAMQFSGLNADEKKEPVQGSRLKKTLSNAGLYPEPVAGGKLKTRPSGDMAMFTQGGSVADTVLAKEGGKCL</sequence>
<dbReference type="Proteomes" id="UP001515480">
    <property type="component" value="Unassembled WGS sequence"/>
</dbReference>
<organism evidence="2 3">
    <name type="scientific">Prymnesium parvum</name>
    <name type="common">Toxic golden alga</name>
    <dbReference type="NCBI Taxonomy" id="97485"/>
    <lineage>
        <taxon>Eukaryota</taxon>
        <taxon>Haptista</taxon>
        <taxon>Haptophyta</taxon>
        <taxon>Prymnesiophyceae</taxon>
        <taxon>Prymnesiales</taxon>
        <taxon>Prymnesiaceae</taxon>
        <taxon>Prymnesium</taxon>
    </lineage>
</organism>
<comment type="caution">
    <text evidence="2">The sequence shown here is derived from an EMBL/GenBank/DDBJ whole genome shotgun (WGS) entry which is preliminary data.</text>
</comment>
<protein>
    <submittedName>
        <fullName evidence="2">Uncharacterized protein</fullName>
    </submittedName>
</protein>
<gene>
    <name evidence="2" type="ORF">AB1Y20_004475</name>
</gene>
<feature type="signal peptide" evidence="1">
    <location>
        <begin position="1"/>
        <end position="28"/>
    </location>
</feature>
<evidence type="ECO:0000256" key="1">
    <source>
        <dbReference type="SAM" id="SignalP"/>
    </source>
</evidence>
<proteinExistence type="predicted"/>
<reference evidence="2 3" key="1">
    <citation type="journal article" date="2024" name="Science">
        <title>Giant polyketide synthase enzymes in the biosynthesis of giant marine polyether toxins.</title>
        <authorList>
            <person name="Fallon T.R."/>
            <person name="Shende V.V."/>
            <person name="Wierzbicki I.H."/>
            <person name="Pendleton A.L."/>
            <person name="Watervoot N.F."/>
            <person name="Auber R.P."/>
            <person name="Gonzalez D.J."/>
            <person name="Wisecaver J.H."/>
            <person name="Moore B.S."/>
        </authorList>
    </citation>
    <scope>NUCLEOTIDE SEQUENCE [LARGE SCALE GENOMIC DNA]</scope>
    <source>
        <strain evidence="2 3">12B1</strain>
    </source>
</reference>
<dbReference type="EMBL" id="JBGBPQ010000016">
    <property type="protein sequence ID" value="KAL1508365.1"/>
    <property type="molecule type" value="Genomic_DNA"/>
</dbReference>
<evidence type="ECO:0000313" key="2">
    <source>
        <dbReference type="EMBL" id="KAL1508365.1"/>
    </source>
</evidence>
<dbReference type="AlphaFoldDB" id="A0AB34IWY7"/>